<name>A0A0F9K5D1_9ZZZZ</name>
<dbReference type="Gene3D" id="3.40.50.2300">
    <property type="match status" value="1"/>
</dbReference>
<dbReference type="PANTHER" id="PTHR43228">
    <property type="entry name" value="TWO-COMPONENT RESPONSE REGULATOR"/>
    <property type="match status" value="1"/>
</dbReference>
<dbReference type="SUPFAM" id="SSF52172">
    <property type="entry name" value="CheY-like"/>
    <property type="match status" value="1"/>
</dbReference>
<dbReference type="InterPro" id="IPR011006">
    <property type="entry name" value="CheY-like_superfamily"/>
</dbReference>
<sequence length="143" mass="15978">MEIQALVVDDSKIMRKLVMRSLTESKLAQFTFTEAEDGVEALSVFDAKKTGMIFVDWNMPNMNGVDFVREVRSIQKQHVPVVMITTESTMGKVEEALDGAGVDCYIVKPFTTEVLQKKLQPLFDKLTKPKSGGFFGKLAKKIA</sequence>
<dbReference type="InterPro" id="IPR001789">
    <property type="entry name" value="Sig_transdc_resp-reg_receiver"/>
</dbReference>
<dbReference type="PROSITE" id="PS50110">
    <property type="entry name" value="RESPONSE_REGULATORY"/>
    <property type="match status" value="1"/>
</dbReference>
<dbReference type="Pfam" id="PF00072">
    <property type="entry name" value="Response_reg"/>
    <property type="match status" value="1"/>
</dbReference>
<evidence type="ECO:0000259" key="1">
    <source>
        <dbReference type="PROSITE" id="PS50110"/>
    </source>
</evidence>
<comment type="caution">
    <text evidence="2">The sequence shown here is derived from an EMBL/GenBank/DDBJ whole genome shotgun (WGS) entry which is preliminary data.</text>
</comment>
<evidence type="ECO:0000313" key="2">
    <source>
        <dbReference type="EMBL" id="KKM69841.1"/>
    </source>
</evidence>
<protein>
    <recommendedName>
        <fullName evidence="1">Response regulatory domain-containing protein</fullName>
    </recommendedName>
</protein>
<accession>A0A0F9K5D1</accession>
<dbReference type="GO" id="GO:0000160">
    <property type="term" value="P:phosphorelay signal transduction system"/>
    <property type="evidence" value="ECO:0007669"/>
    <property type="project" value="InterPro"/>
</dbReference>
<dbReference type="AlphaFoldDB" id="A0A0F9K5D1"/>
<feature type="domain" description="Response regulatory" evidence="1">
    <location>
        <begin position="4"/>
        <end position="123"/>
    </location>
</feature>
<dbReference type="EMBL" id="LAZR01009920">
    <property type="protein sequence ID" value="KKM69841.1"/>
    <property type="molecule type" value="Genomic_DNA"/>
</dbReference>
<proteinExistence type="predicted"/>
<dbReference type="InterPro" id="IPR052048">
    <property type="entry name" value="ST_Response_Regulator"/>
</dbReference>
<dbReference type="SMART" id="SM00448">
    <property type="entry name" value="REC"/>
    <property type="match status" value="1"/>
</dbReference>
<gene>
    <name evidence="2" type="ORF">LCGC14_1446720</name>
</gene>
<dbReference type="PANTHER" id="PTHR43228:SF1">
    <property type="entry name" value="TWO-COMPONENT RESPONSE REGULATOR ARR22"/>
    <property type="match status" value="1"/>
</dbReference>
<organism evidence="2">
    <name type="scientific">marine sediment metagenome</name>
    <dbReference type="NCBI Taxonomy" id="412755"/>
    <lineage>
        <taxon>unclassified sequences</taxon>
        <taxon>metagenomes</taxon>
        <taxon>ecological metagenomes</taxon>
    </lineage>
</organism>
<reference evidence="2" key="1">
    <citation type="journal article" date="2015" name="Nature">
        <title>Complex archaea that bridge the gap between prokaryotes and eukaryotes.</title>
        <authorList>
            <person name="Spang A."/>
            <person name="Saw J.H."/>
            <person name="Jorgensen S.L."/>
            <person name="Zaremba-Niedzwiedzka K."/>
            <person name="Martijn J."/>
            <person name="Lind A.E."/>
            <person name="van Eijk R."/>
            <person name="Schleper C."/>
            <person name="Guy L."/>
            <person name="Ettema T.J."/>
        </authorList>
    </citation>
    <scope>NUCLEOTIDE SEQUENCE</scope>
</reference>